<accession>A0ABT9ZRT5</accession>
<reference evidence="2 3" key="1">
    <citation type="submission" date="2023-07" db="EMBL/GenBank/DDBJ databases">
        <title>Genomic Encyclopedia of Type Strains, Phase IV (KMG-IV): sequencing the most valuable type-strain genomes for metagenomic binning, comparative biology and taxonomic classification.</title>
        <authorList>
            <person name="Goeker M."/>
        </authorList>
    </citation>
    <scope>NUCLEOTIDE SEQUENCE [LARGE SCALE GENOMIC DNA]</scope>
    <source>
        <strain evidence="2 3">DSM 9768</strain>
    </source>
</reference>
<sequence>MVFINSVEIVGVLMLGTVYKWIAFVILISLFIIDFGIFPYPQFVFYGLSIVGFVISILGRQTKAENQLTNFVGQLSFYGLLIVVVLYFLPTLGLA</sequence>
<evidence type="ECO:0000313" key="2">
    <source>
        <dbReference type="EMBL" id="MDQ0253949.1"/>
    </source>
</evidence>
<keyword evidence="3" id="KW-1185">Reference proteome</keyword>
<evidence type="ECO:0000256" key="1">
    <source>
        <dbReference type="SAM" id="Phobius"/>
    </source>
</evidence>
<keyword evidence="1" id="KW-1133">Transmembrane helix</keyword>
<evidence type="ECO:0000313" key="3">
    <source>
        <dbReference type="Proteomes" id="UP001230005"/>
    </source>
</evidence>
<keyword evidence="1" id="KW-0812">Transmembrane</keyword>
<protein>
    <recommendedName>
        <fullName evidence="4">NADH dehydrogenase subunit 4</fullName>
    </recommendedName>
</protein>
<keyword evidence="1" id="KW-0472">Membrane</keyword>
<proteinExistence type="predicted"/>
<feature type="transmembrane region" description="Helical" evidence="1">
    <location>
        <begin position="43"/>
        <end position="59"/>
    </location>
</feature>
<feature type="transmembrane region" description="Helical" evidence="1">
    <location>
        <begin position="71"/>
        <end position="89"/>
    </location>
</feature>
<organism evidence="2 3">
    <name type="scientific">Evansella vedderi</name>
    <dbReference type="NCBI Taxonomy" id="38282"/>
    <lineage>
        <taxon>Bacteria</taxon>
        <taxon>Bacillati</taxon>
        <taxon>Bacillota</taxon>
        <taxon>Bacilli</taxon>
        <taxon>Bacillales</taxon>
        <taxon>Bacillaceae</taxon>
        <taxon>Evansella</taxon>
    </lineage>
</organism>
<feature type="transmembrane region" description="Helical" evidence="1">
    <location>
        <begin position="12"/>
        <end position="37"/>
    </location>
</feature>
<comment type="caution">
    <text evidence="2">The sequence shown here is derived from an EMBL/GenBank/DDBJ whole genome shotgun (WGS) entry which is preliminary data.</text>
</comment>
<evidence type="ECO:0008006" key="4">
    <source>
        <dbReference type="Google" id="ProtNLM"/>
    </source>
</evidence>
<dbReference type="Proteomes" id="UP001230005">
    <property type="component" value="Unassembled WGS sequence"/>
</dbReference>
<dbReference type="EMBL" id="JAUSUG010000004">
    <property type="protein sequence ID" value="MDQ0253949.1"/>
    <property type="molecule type" value="Genomic_DNA"/>
</dbReference>
<dbReference type="RefSeq" id="WP_307323230.1">
    <property type="nucleotide sequence ID" value="NZ_JAUSUG010000004.1"/>
</dbReference>
<gene>
    <name evidence="2" type="ORF">J2S74_001322</name>
</gene>
<name>A0ABT9ZRT5_9BACI</name>